<comment type="subcellular location">
    <subcellularLocation>
        <location evidence="1">Secreted</location>
    </subcellularLocation>
</comment>
<reference evidence="8" key="1">
    <citation type="journal article" date="2020" name="Nat. Commun.">
        <title>Large-scale genome sequencing of mycorrhizal fungi provides insights into the early evolution of symbiotic traits.</title>
        <authorList>
            <person name="Miyauchi S."/>
            <person name="Kiss E."/>
            <person name="Kuo A."/>
            <person name="Drula E."/>
            <person name="Kohler A."/>
            <person name="Sanchez-Garcia M."/>
            <person name="Morin E."/>
            <person name="Andreopoulos B."/>
            <person name="Barry K.W."/>
            <person name="Bonito G."/>
            <person name="Buee M."/>
            <person name="Carver A."/>
            <person name="Chen C."/>
            <person name="Cichocki N."/>
            <person name="Clum A."/>
            <person name="Culley D."/>
            <person name="Crous P.W."/>
            <person name="Fauchery L."/>
            <person name="Girlanda M."/>
            <person name="Hayes R.D."/>
            <person name="Keri Z."/>
            <person name="LaButti K."/>
            <person name="Lipzen A."/>
            <person name="Lombard V."/>
            <person name="Magnuson J."/>
            <person name="Maillard F."/>
            <person name="Murat C."/>
            <person name="Nolan M."/>
            <person name="Ohm R.A."/>
            <person name="Pangilinan J."/>
            <person name="Pereira M.F."/>
            <person name="Perotto S."/>
            <person name="Peter M."/>
            <person name="Pfister S."/>
            <person name="Riley R."/>
            <person name="Sitrit Y."/>
            <person name="Stielow J.B."/>
            <person name="Szollosi G."/>
            <person name="Zifcakova L."/>
            <person name="Stursova M."/>
            <person name="Spatafora J.W."/>
            <person name="Tedersoo L."/>
            <person name="Vaario L.M."/>
            <person name="Yamada A."/>
            <person name="Yan M."/>
            <person name="Wang P."/>
            <person name="Xu J."/>
            <person name="Bruns T."/>
            <person name="Baldrian P."/>
            <person name="Vilgalys R."/>
            <person name="Dunand C."/>
            <person name="Henrissat B."/>
            <person name="Grigoriev I.V."/>
            <person name="Hibbett D."/>
            <person name="Nagy L.G."/>
            <person name="Martin F.M."/>
        </authorList>
    </citation>
    <scope>NUCLEOTIDE SEQUENCE</scope>
    <source>
        <strain evidence="8">UP504</strain>
    </source>
</reference>
<feature type="compositionally biased region" description="Low complexity" evidence="6">
    <location>
        <begin position="1"/>
        <end position="15"/>
    </location>
</feature>
<dbReference type="Pfam" id="PF24708">
    <property type="entry name" value="Lip_C"/>
    <property type="match status" value="1"/>
</dbReference>
<evidence type="ECO:0000259" key="7">
    <source>
        <dbReference type="Pfam" id="PF24708"/>
    </source>
</evidence>
<evidence type="ECO:0000256" key="6">
    <source>
        <dbReference type="SAM" id="MobiDB-lite"/>
    </source>
</evidence>
<protein>
    <recommendedName>
        <fullName evidence="7">Lipase-like C-terminal domain-containing protein</fullName>
    </recommendedName>
</protein>
<dbReference type="Proteomes" id="UP000886523">
    <property type="component" value="Unassembled WGS sequence"/>
</dbReference>
<dbReference type="GO" id="GO:0005576">
    <property type="term" value="C:extracellular region"/>
    <property type="evidence" value="ECO:0007669"/>
    <property type="project" value="UniProtKB-SubCell"/>
</dbReference>
<dbReference type="PANTHER" id="PTHR34043:SF3">
    <property type="entry name" value="ALPHA_BETA-HYDROLASES SUPERFAMILY PROTEIN"/>
    <property type="match status" value="1"/>
</dbReference>
<dbReference type="PANTHER" id="PTHR34043">
    <property type="entry name" value="ALPHA/BETA-HYDROLASES SUPERFAMILY PROTEIN"/>
    <property type="match status" value="1"/>
</dbReference>
<proteinExistence type="predicted"/>
<evidence type="ECO:0000256" key="4">
    <source>
        <dbReference type="ARBA" id="ARBA00022801"/>
    </source>
</evidence>
<keyword evidence="5" id="KW-0443">Lipid metabolism</keyword>
<gene>
    <name evidence="8" type="ORF">BS47DRAFT_1330388</name>
</gene>
<dbReference type="OrthoDB" id="206848at2759"/>
<keyword evidence="4" id="KW-0378">Hydrolase</keyword>
<keyword evidence="3" id="KW-0732">Signal</keyword>
<dbReference type="SUPFAM" id="SSF53474">
    <property type="entry name" value="alpha/beta-Hydrolases"/>
    <property type="match status" value="1"/>
</dbReference>
<keyword evidence="9" id="KW-1185">Reference proteome</keyword>
<dbReference type="Gene3D" id="3.40.50.1820">
    <property type="entry name" value="alpha/beta hydrolase"/>
    <property type="match status" value="1"/>
</dbReference>
<comment type="caution">
    <text evidence="8">The sequence shown here is derived from an EMBL/GenBank/DDBJ whole genome shotgun (WGS) entry which is preliminary data.</text>
</comment>
<evidence type="ECO:0000256" key="3">
    <source>
        <dbReference type="ARBA" id="ARBA00022729"/>
    </source>
</evidence>
<dbReference type="EMBL" id="MU128987">
    <property type="protein sequence ID" value="KAF9512386.1"/>
    <property type="molecule type" value="Genomic_DNA"/>
</dbReference>
<dbReference type="GO" id="GO:0006629">
    <property type="term" value="P:lipid metabolic process"/>
    <property type="evidence" value="ECO:0007669"/>
    <property type="project" value="UniProtKB-KW"/>
</dbReference>
<dbReference type="AlphaFoldDB" id="A0A9P6AX24"/>
<evidence type="ECO:0000256" key="1">
    <source>
        <dbReference type="ARBA" id="ARBA00004613"/>
    </source>
</evidence>
<feature type="region of interest" description="Disordered" evidence="6">
    <location>
        <begin position="1"/>
        <end position="23"/>
    </location>
</feature>
<keyword evidence="2" id="KW-0964">Secreted</keyword>
<sequence length="505" mass="57120">MLPSSTPEYSPETPTNAHYRPLPLPPQATSPLVLIEGFLSCTSEYFWGDFETHLNAHRAEVGSKKRRHIIFARVSPVNSVHDRACELFYSLKGGTVDYGEDHSIQNGHSRYGRHHSTGLYPSWSAKHPLHFLGHSMGGVTIVKMMSMIRDGFFGPDAHPDMVATLNCVGSPFRGTQIGYWITGSFTTAPKFAPISISTLVSWYLHLMSYLSPILPSAIVPDFHNEARNLTMKDMSFLDLLRQLCCSDWSEGKDAIPWDCTFQAGEDRDLEWESSRGMGGRTWYRSYVNSWTELSNPQEPFHTPKKFSMTPMWLLSWIMGGFDFHRIKPLPKFLADRLSISEDEDFNTLDDPEGGILVSSETSSEVDSLADGNSMPVLLDENHFANDGMVPSFSQWHPGNCNDSSCTHYAPLVDTARLPHSHLREKSILKPGVWNVITVENSHHFSLMPLWFGTHQQHTFWYGLGEWLEEVDAVRSLLSLHDAIPKMDALKMEAKLRMRVVPNAYQ</sequence>
<feature type="domain" description="Lipase-like C-terminal" evidence="7">
    <location>
        <begin position="31"/>
        <end position="151"/>
    </location>
</feature>
<accession>A0A9P6AX24</accession>
<evidence type="ECO:0000256" key="2">
    <source>
        <dbReference type="ARBA" id="ARBA00022525"/>
    </source>
</evidence>
<evidence type="ECO:0000256" key="5">
    <source>
        <dbReference type="ARBA" id="ARBA00023098"/>
    </source>
</evidence>
<dbReference type="InterPro" id="IPR056304">
    <property type="entry name" value="Lip-like_C"/>
</dbReference>
<organism evidence="8 9">
    <name type="scientific">Hydnum rufescens UP504</name>
    <dbReference type="NCBI Taxonomy" id="1448309"/>
    <lineage>
        <taxon>Eukaryota</taxon>
        <taxon>Fungi</taxon>
        <taxon>Dikarya</taxon>
        <taxon>Basidiomycota</taxon>
        <taxon>Agaricomycotina</taxon>
        <taxon>Agaricomycetes</taxon>
        <taxon>Cantharellales</taxon>
        <taxon>Hydnaceae</taxon>
        <taxon>Hydnum</taxon>
    </lineage>
</organism>
<evidence type="ECO:0000313" key="9">
    <source>
        <dbReference type="Proteomes" id="UP000886523"/>
    </source>
</evidence>
<evidence type="ECO:0000313" key="8">
    <source>
        <dbReference type="EMBL" id="KAF9512386.1"/>
    </source>
</evidence>
<dbReference type="GO" id="GO:0016787">
    <property type="term" value="F:hydrolase activity"/>
    <property type="evidence" value="ECO:0007669"/>
    <property type="project" value="UniProtKB-KW"/>
</dbReference>
<name>A0A9P6AX24_9AGAM</name>
<dbReference type="InterPro" id="IPR029058">
    <property type="entry name" value="AB_hydrolase_fold"/>
</dbReference>